<feature type="compositionally biased region" description="Polar residues" evidence="6">
    <location>
        <begin position="317"/>
        <end position="329"/>
    </location>
</feature>
<dbReference type="InterPro" id="IPR003958">
    <property type="entry name" value="CBFA_NFYB_domain"/>
</dbReference>
<evidence type="ECO:0000256" key="3">
    <source>
        <dbReference type="ARBA" id="ARBA00023125"/>
    </source>
</evidence>
<keyword evidence="5" id="KW-0547">Nucleotide-binding</keyword>
<dbReference type="GO" id="GO:0001228">
    <property type="term" value="F:DNA-binding transcription activator activity, RNA polymerase II-specific"/>
    <property type="evidence" value="ECO:0007669"/>
    <property type="project" value="InterPro"/>
</dbReference>
<feature type="compositionally biased region" description="Low complexity" evidence="6">
    <location>
        <begin position="585"/>
        <end position="609"/>
    </location>
</feature>
<dbReference type="EMBL" id="GG684654">
    <property type="protein sequence ID" value="EER00796.1"/>
    <property type="molecule type" value="Genomic_DNA"/>
</dbReference>
<evidence type="ECO:0000259" key="7">
    <source>
        <dbReference type="PROSITE" id="PS50011"/>
    </source>
</evidence>
<dbReference type="PROSITE" id="PS00107">
    <property type="entry name" value="PROTEIN_KINASE_ATP"/>
    <property type="match status" value="1"/>
</dbReference>
<feature type="domain" description="Protein kinase" evidence="7">
    <location>
        <begin position="77"/>
        <end position="412"/>
    </location>
</feature>
<dbReference type="PROSITE" id="PS00109">
    <property type="entry name" value="PROTEIN_KINASE_TYR"/>
    <property type="match status" value="1"/>
</dbReference>
<proteinExistence type="inferred from homology"/>
<name>C5LQR1_PERM5</name>
<evidence type="ECO:0000256" key="4">
    <source>
        <dbReference type="ARBA" id="ARBA00023163"/>
    </source>
</evidence>
<evidence type="ECO:0000256" key="2">
    <source>
        <dbReference type="ARBA" id="ARBA00023015"/>
    </source>
</evidence>
<dbReference type="PANTHER" id="PTHR11064:SF9">
    <property type="entry name" value="NUCLEAR TRANSCRIPTION FACTOR Y SUBUNIT BETA"/>
    <property type="match status" value="1"/>
</dbReference>
<dbReference type="RefSeq" id="XP_002768078.1">
    <property type="nucleotide sequence ID" value="XM_002768032.1"/>
</dbReference>
<dbReference type="CDD" id="cd22907">
    <property type="entry name" value="HFD_NFYB"/>
    <property type="match status" value="1"/>
</dbReference>
<feature type="region of interest" description="Disordered" evidence="6">
    <location>
        <begin position="534"/>
        <end position="611"/>
    </location>
</feature>
<dbReference type="InterPro" id="IPR017441">
    <property type="entry name" value="Protein_kinase_ATP_BS"/>
</dbReference>
<accession>C5LQR1</accession>
<feature type="compositionally biased region" description="Basic and acidic residues" evidence="6">
    <location>
        <begin position="568"/>
        <end position="577"/>
    </location>
</feature>
<dbReference type="GO" id="GO:0046982">
    <property type="term" value="F:protein heterodimerization activity"/>
    <property type="evidence" value="ECO:0007669"/>
    <property type="project" value="InterPro"/>
</dbReference>
<dbReference type="AlphaFoldDB" id="C5LQR1"/>
<dbReference type="InterPro" id="IPR027113">
    <property type="entry name" value="Transc_fact_NFYB/HAP3"/>
</dbReference>
<dbReference type="InterPro" id="IPR008266">
    <property type="entry name" value="Tyr_kinase_AS"/>
</dbReference>
<dbReference type="SMART" id="SM00220">
    <property type="entry name" value="S_TKc"/>
    <property type="match status" value="1"/>
</dbReference>
<dbReference type="InterPro" id="IPR009072">
    <property type="entry name" value="Histone-fold"/>
</dbReference>
<evidence type="ECO:0000313" key="9">
    <source>
        <dbReference type="Proteomes" id="UP000007800"/>
    </source>
</evidence>
<dbReference type="InParanoid" id="C5LQR1"/>
<feature type="region of interest" description="Disordered" evidence="6">
    <location>
        <begin position="317"/>
        <end position="354"/>
    </location>
</feature>
<keyword evidence="5" id="KW-0067">ATP-binding</keyword>
<dbReference type="Gene3D" id="1.10.510.10">
    <property type="entry name" value="Transferase(Phosphotransferase) domain 1"/>
    <property type="match status" value="1"/>
</dbReference>
<sequence length="781" mass="86069">MVGHPLSYAVRSARSVHDMAGLGDLSPPTPSFEGLASHEEVFGVNSPERVGECTRSNSDSPEELGVGDCVEIDGVEYIIEKSVGSGSFGMVWEARCGDRRVAIKATDKSGAKEAEAMQAWKGCAAGARLSELIAFDRHRNLLVLNLVADSVALDDWLRRVDLGQQVDTVEDVISVCTRLLAQMAGALEVTSKYIIHRDVCSHNILVNVKTGDFTLIDFGLCSQRRTFSARQGLAGDCRYWPVCEWLLFLRGHRYVENCPEMLRDYLRRLDHHALALTVIEVLSKLYRRLGRSSVSESCTGKGVSWQSGDFSTALLSSTDGSHDNSSLPSARSPKEEEPSEVVGLDSPPRSEVGRSGANCAIEGVVAAFEKYWEEVMPFWRDLLETFKEEGNWGVLQRRLDAQRAPIRVHEALCLLKRSILESIGICDTLPEVQSLFKALLGLLLCVSSPPIPQMSFREVIQTLEGKSALPPTMVQASVAPLGIPLPLLTHVPSHMRLWTVDNPVSLARNLTPPLWNMPSSVLRAASMRYDVAKALRKGKRRRKPDEDTEKVATSNSNGSRRHAAGHVQDSRVSETDRITAGVVNSSHISSSSCDANQSEQQSGEQGSTSALPVQGNLLREKLFLEEVKGELPKDMSYAVEQGYLPWTNIVTVVQNALPDKPGCIGKCFKLTLQDCISEFLMFVTHLAAQRCTREGRRVMLAEDILWALDQAGLCQYGSVLRVFLGKLRGHLSKSRRDVVVKNGCLKSPADFPPVEEEKGSSLMFPVIQLVSWTLLVYCEIN</sequence>
<keyword evidence="4" id="KW-0804">Transcription</keyword>
<dbReference type="GO" id="GO:0005524">
    <property type="term" value="F:ATP binding"/>
    <property type="evidence" value="ECO:0007669"/>
    <property type="project" value="UniProtKB-UniRule"/>
</dbReference>
<dbReference type="Pfam" id="PF00069">
    <property type="entry name" value="Pkinase"/>
    <property type="match status" value="1"/>
</dbReference>
<evidence type="ECO:0000256" key="1">
    <source>
        <dbReference type="ARBA" id="ARBA00009053"/>
    </source>
</evidence>
<keyword evidence="2" id="KW-0805">Transcription regulation</keyword>
<dbReference type="Gene3D" id="1.10.20.10">
    <property type="entry name" value="Histone, subunit A"/>
    <property type="match status" value="1"/>
</dbReference>
<dbReference type="GO" id="GO:0016602">
    <property type="term" value="C:CCAAT-binding factor complex"/>
    <property type="evidence" value="ECO:0007669"/>
    <property type="project" value="InterPro"/>
</dbReference>
<dbReference type="Pfam" id="PF00808">
    <property type="entry name" value="CBFD_NFYB_HMF"/>
    <property type="match status" value="1"/>
</dbReference>
<dbReference type="GO" id="GO:0004672">
    <property type="term" value="F:protein kinase activity"/>
    <property type="evidence" value="ECO:0007669"/>
    <property type="project" value="InterPro"/>
</dbReference>
<dbReference type="Gene3D" id="3.30.200.20">
    <property type="entry name" value="Phosphorylase Kinase, domain 1"/>
    <property type="match status" value="1"/>
</dbReference>
<dbReference type="PROSITE" id="PS50011">
    <property type="entry name" value="PROTEIN_KINASE_DOM"/>
    <property type="match status" value="1"/>
</dbReference>
<keyword evidence="9" id="KW-1185">Reference proteome</keyword>
<feature type="binding site" evidence="5">
    <location>
        <position position="104"/>
    </location>
    <ligand>
        <name>ATP</name>
        <dbReference type="ChEBI" id="CHEBI:30616"/>
    </ligand>
</feature>
<organism evidence="9">
    <name type="scientific">Perkinsus marinus (strain ATCC 50983 / TXsc)</name>
    <dbReference type="NCBI Taxonomy" id="423536"/>
    <lineage>
        <taxon>Eukaryota</taxon>
        <taxon>Sar</taxon>
        <taxon>Alveolata</taxon>
        <taxon>Perkinsozoa</taxon>
        <taxon>Perkinsea</taxon>
        <taxon>Perkinsida</taxon>
        <taxon>Perkinsidae</taxon>
        <taxon>Perkinsus</taxon>
    </lineage>
</organism>
<dbReference type="Proteomes" id="UP000007800">
    <property type="component" value="Unassembled WGS sequence"/>
</dbReference>
<dbReference type="SUPFAM" id="SSF47113">
    <property type="entry name" value="Histone-fold"/>
    <property type="match status" value="1"/>
</dbReference>
<dbReference type="OrthoDB" id="386949at2759"/>
<dbReference type="InterPro" id="IPR011009">
    <property type="entry name" value="Kinase-like_dom_sf"/>
</dbReference>
<evidence type="ECO:0000256" key="6">
    <source>
        <dbReference type="SAM" id="MobiDB-lite"/>
    </source>
</evidence>
<dbReference type="GO" id="GO:0000978">
    <property type="term" value="F:RNA polymerase II cis-regulatory region sequence-specific DNA binding"/>
    <property type="evidence" value="ECO:0007669"/>
    <property type="project" value="TreeGrafter"/>
</dbReference>
<comment type="similarity">
    <text evidence="1">Belongs to the NFYB/HAP3 subunit family.</text>
</comment>
<evidence type="ECO:0000313" key="8">
    <source>
        <dbReference type="EMBL" id="EER00796.1"/>
    </source>
</evidence>
<reference evidence="8 9" key="1">
    <citation type="submission" date="2008-07" db="EMBL/GenBank/DDBJ databases">
        <authorList>
            <person name="El-Sayed N."/>
            <person name="Caler E."/>
            <person name="Inman J."/>
            <person name="Amedeo P."/>
            <person name="Hass B."/>
            <person name="Wortman J."/>
        </authorList>
    </citation>
    <scope>NUCLEOTIDE SEQUENCE [LARGE SCALE GENOMIC DNA]</scope>
    <source>
        <strain evidence="9">ATCC 50983 / TXsc</strain>
    </source>
</reference>
<evidence type="ECO:0000256" key="5">
    <source>
        <dbReference type="PROSITE-ProRule" id="PRU10141"/>
    </source>
</evidence>
<dbReference type="GeneID" id="9043986"/>
<keyword evidence="3" id="KW-0238">DNA-binding</keyword>
<protein>
    <submittedName>
        <fullName evidence="8">Ccaat-binding transcription factor subunit a, putative</fullName>
    </submittedName>
</protein>
<dbReference type="PANTHER" id="PTHR11064">
    <property type="entry name" value="CCAAT-BINDING TRANSCRIPTION FACTOR-RELATED"/>
    <property type="match status" value="1"/>
</dbReference>
<gene>
    <name evidence="8" type="ORF">Pmar_PMAR002861</name>
</gene>
<dbReference type="SUPFAM" id="SSF56112">
    <property type="entry name" value="Protein kinase-like (PK-like)"/>
    <property type="match status" value="1"/>
</dbReference>
<dbReference type="InterPro" id="IPR000719">
    <property type="entry name" value="Prot_kinase_dom"/>
</dbReference>